<dbReference type="Proteomes" id="UP000811619">
    <property type="component" value="Unassembled WGS sequence"/>
</dbReference>
<reference evidence="1" key="1">
    <citation type="journal article" date="2020" name="bioRxiv">
        <title>Whole genome comparisons of ergot fungi reveals the divergence and evolution of species within the genus Claviceps are the result of varying mechanisms driving genome evolution and host range expansion.</title>
        <authorList>
            <person name="Wyka S.A."/>
            <person name="Mondo S.J."/>
            <person name="Liu M."/>
            <person name="Dettman J."/>
            <person name="Nalam V."/>
            <person name="Broders K.D."/>
        </authorList>
    </citation>
    <scope>NUCLEOTIDE SEQUENCE</scope>
    <source>
        <strain evidence="1">CCC 489</strain>
    </source>
</reference>
<evidence type="ECO:0000313" key="1">
    <source>
        <dbReference type="EMBL" id="KAG5919387.1"/>
    </source>
</evidence>
<proteinExistence type="predicted"/>
<accession>A0A8K0NJ84</accession>
<sequence length="57" mass="6418">HAEPQRHERRVRAAHDGSCLISTPDAWIHVTSVKVDGKPEQKAAVALRRFLRPQPTP</sequence>
<name>A0A8K0NJ84_9HYPO</name>
<dbReference type="AlphaFoldDB" id="A0A8K0NJ84"/>
<protein>
    <submittedName>
        <fullName evidence="1">Uncharacterized protein</fullName>
    </submittedName>
</protein>
<evidence type="ECO:0000313" key="2">
    <source>
        <dbReference type="Proteomes" id="UP000811619"/>
    </source>
</evidence>
<keyword evidence="2" id="KW-1185">Reference proteome</keyword>
<comment type="caution">
    <text evidence="1">The sequence shown here is derived from an EMBL/GenBank/DDBJ whole genome shotgun (WGS) entry which is preliminary data.</text>
</comment>
<gene>
    <name evidence="1" type="ORF">E4U42_006531</name>
</gene>
<feature type="non-terminal residue" evidence="1">
    <location>
        <position position="1"/>
    </location>
</feature>
<organism evidence="1 2">
    <name type="scientific">Claviceps africana</name>
    <dbReference type="NCBI Taxonomy" id="83212"/>
    <lineage>
        <taxon>Eukaryota</taxon>
        <taxon>Fungi</taxon>
        <taxon>Dikarya</taxon>
        <taxon>Ascomycota</taxon>
        <taxon>Pezizomycotina</taxon>
        <taxon>Sordariomycetes</taxon>
        <taxon>Hypocreomycetidae</taxon>
        <taxon>Hypocreales</taxon>
        <taxon>Clavicipitaceae</taxon>
        <taxon>Claviceps</taxon>
    </lineage>
</organism>
<dbReference type="EMBL" id="SRPY01000673">
    <property type="protein sequence ID" value="KAG5919387.1"/>
    <property type="molecule type" value="Genomic_DNA"/>
</dbReference>